<dbReference type="InterPro" id="IPR001138">
    <property type="entry name" value="Zn2Cys6_DnaBD"/>
</dbReference>
<feature type="domain" description="Zn(2)-C6 fungal-type" evidence="7">
    <location>
        <begin position="47"/>
        <end position="77"/>
    </location>
</feature>
<dbReference type="Proteomes" id="UP000249497">
    <property type="component" value="Unassembled WGS sequence"/>
</dbReference>
<dbReference type="Pfam" id="PF04082">
    <property type="entry name" value="Fungal_trans"/>
    <property type="match status" value="1"/>
</dbReference>
<dbReference type="PROSITE" id="PS00463">
    <property type="entry name" value="ZN2_CY6_FUNGAL_1"/>
    <property type="match status" value="1"/>
</dbReference>
<keyword evidence="9" id="KW-1185">Reference proteome</keyword>
<dbReference type="EMBL" id="KZ824777">
    <property type="protein sequence ID" value="RAH84808.1"/>
    <property type="molecule type" value="Genomic_DNA"/>
</dbReference>
<dbReference type="GO" id="GO:0009893">
    <property type="term" value="P:positive regulation of metabolic process"/>
    <property type="evidence" value="ECO:0007669"/>
    <property type="project" value="UniProtKB-ARBA"/>
</dbReference>
<name>A0A8T8X9M4_ASPJA</name>
<dbReference type="GeneID" id="37171381"/>
<dbReference type="Pfam" id="PF00172">
    <property type="entry name" value="Zn_clus"/>
    <property type="match status" value="1"/>
</dbReference>
<dbReference type="GO" id="GO:0000981">
    <property type="term" value="F:DNA-binding transcription factor activity, RNA polymerase II-specific"/>
    <property type="evidence" value="ECO:0007669"/>
    <property type="project" value="InterPro"/>
</dbReference>
<dbReference type="GO" id="GO:0006351">
    <property type="term" value="P:DNA-templated transcription"/>
    <property type="evidence" value="ECO:0007669"/>
    <property type="project" value="InterPro"/>
</dbReference>
<keyword evidence="6" id="KW-0472">Membrane</keyword>
<keyword evidence="3" id="KW-0238">DNA-binding</keyword>
<keyword evidence="1" id="KW-0479">Metal-binding</keyword>
<gene>
    <name evidence="8" type="ORF">BO86DRAFT_306285</name>
</gene>
<evidence type="ECO:0000256" key="4">
    <source>
        <dbReference type="ARBA" id="ARBA00023163"/>
    </source>
</evidence>
<dbReference type="OrthoDB" id="4161332at2759"/>
<evidence type="ECO:0000256" key="1">
    <source>
        <dbReference type="ARBA" id="ARBA00022723"/>
    </source>
</evidence>
<dbReference type="InterPro" id="IPR053187">
    <property type="entry name" value="Notoamide_regulator"/>
</dbReference>
<dbReference type="PROSITE" id="PS50048">
    <property type="entry name" value="ZN2_CY6_FUNGAL_2"/>
    <property type="match status" value="1"/>
</dbReference>
<dbReference type="RefSeq" id="XP_025530702.1">
    <property type="nucleotide sequence ID" value="XM_025667689.1"/>
</dbReference>
<organism evidence="8 9">
    <name type="scientific">Aspergillus japonicus CBS 114.51</name>
    <dbReference type="NCBI Taxonomy" id="1448312"/>
    <lineage>
        <taxon>Eukaryota</taxon>
        <taxon>Fungi</taxon>
        <taxon>Dikarya</taxon>
        <taxon>Ascomycota</taxon>
        <taxon>Pezizomycotina</taxon>
        <taxon>Eurotiomycetes</taxon>
        <taxon>Eurotiomycetidae</taxon>
        <taxon>Eurotiales</taxon>
        <taxon>Aspergillaceae</taxon>
        <taxon>Aspergillus</taxon>
        <taxon>Aspergillus subgen. Circumdati</taxon>
    </lineage>
</organism>
<evidence type="ECO:0000313" key="8">
    <source>
        <dbReference type="EMBL" id="RAH84808.1"/>
    </source>
</evidence>
<keyword evidence="4" id="KW-0804">Transcription</keyword>
<dbReference type="Gene3D" id="4.10.240.10">
    <property type="entry name" value="Zn(2)-C6 fungal-type DNA-binding domain"/>
    <property type="match status" value="1"/>
</dbReference>
<evidence type="ECO:0000259" key="7">
    <source>
        <dbReference type="PROSITE" id="PS50048"/>
    </source>
</evidence>
<keyword evidence="6" id="KW-1133">Transmembrane helix</keyword>
<dbReference type="PANTHER" id="PTHR47256:SF3">
    <property type="entry name" value="ZN(II)2CYS6 TRANSCRIPTION FACTOR (EUROFUNG)"/>
    <property type="match status" value="1"/>
</dbReference>
<sequence>MQESADHGAADDPVKSLVPAAAHKGKLPIPRLVTPSLKSNKQRTARACVACRARKTKCDGRKPVCRQCSRLELDCNYAGSKRERQQLELDSVRSQVTAYESLLREIISETAHKDIKPIEEIISKHLLGNTEAFSTLMTARSLSDQHLPQPLPGISLTRMHLTLASNRASATQPLQDCPPIQTTNIGHWTDLVDNTTASHLLSLYFTWDNPTWHLIDQELFLQDLERGQTRFCSPLLVHALLFFGCVIAIPSFSYHLARLTDRREEKALGQKLYSALQRLWNIEKEITCLPTAQSSIMIGLLCCTFGLDRMGTRYIMHGAALCLGLRLHEERPSFLEANVDEEVESLHRCHRLVAWAVFDVQALAAQVYRKEAAWKQPPSVRFSATEAAALDDGDEWSPYPFLTPIFRPFVHTAARARGGLVMIVNDIAAFALKFPDSPLDEHDWEYGFQFYRELLNWRASLPSTITPDENTSPHILILHMYYQATVVSLCEIFNLYSNNATKNPFETEFDTQDAKLQAMGVIGSLILLFQTCHGFKSLPIVMLHYLCAAGVHSVSQLRPQDPKWSLVLESCVVGLWHMSLGWGRLCTAFLRTIELVLKATKPDPFLISPKVRAVMQQLNTNRWTATDVKSLAADYVVYHVPKSEERGAAAGPQHLAHGLQSLIDAMDEHSLNEK</sequence>
<dbReference type="CDD" id="cd00067">
    <property type="entry name" value="GAL4"/>
    <property type="match status" value="1"/>
</dbReference>
<dbReference type="GO" id="GO:0008270">
    <property type="term" value="F:zinc ion binding"/>
    <property type="evidence" value="ECO:0007669"/>
    <property type="project" value="InterPro"/>
</dbReference>
<evidence type="ECO:0000256" key="5">
    <source>
        <dbReference type="ARBA" id="ARBA00023242"/>
    </source>
</evidence>
<dbReference type="SUPFAM" id="SSF57701">
    <property type="entry name" value="Zn2/Cys6 DNA-binding domain"/>
    <property type="match status" value="1"/>
</dbReference>
<dbReference type="PANTHER" id="PTHR47256">
    <property type="entry name" value="ZN(II)2CYS6 TRANSCRIPTION FACTOR (EUROFUNG)-RELATED"/>
    <property type="match status" value="1"/>
</dbReference>
<dbReference type="InterPro" id="IPR007219">
    <property type="entry name" value="XnlR_reg_dom"/>
</dbReference>
<dbReference type="AlphaFoldDB" id="A0A8T8X9M4"/>
<reference evidence="8 9" key="1">
    <citation type="submission" date="2018-02" db="EMBL/GenBank/DDBJ databases">
        <title>The genomes of Aspergillus section Nigri reveals drivers in fungal speciation.</title>
        <authorList>
            <consortium name="DOE Joint Genome Institute"/>
            <person name="Vesth T.C."/>
            <person name="Nybo J."/>
            <person name="Theobald S."/>
            <person name="Brandl J."/>
            <person name="Frisvad J.C."/>
            <person name="Nielsen K.F."/>
            <person name="Lyhne E.K."/>
            <person name="Kogle M.E."/>
            <person name="Kuo A."/>
            <person name="Riley R."/>
            <person name="Clum A."/>
            <person name="Nolan M."/>
            <person name="Lipzen A."/>
            <person name="Salamov A."/>
            <person name="Henrissat B."/>
            <person name="Wiebenga A."/>
            <person name="De vries R.P."/>
            <person name="Grigoriev I.V."/>
            <person name="Mortensen U.H."/>
            <person name="Andersen M.R."/>
            <person name="Baker S.E."/>
        </authorList>
    </citation>
    <scope>NUCLEOTIDE SEQUENCE [LARGE SCALE GENOMIC DNA]</scope>
    <source>
        <strain evidence="8 9">CBS 114.51</strain>
    </source>
</reference>
<accession>A0A8T8X9M4</accession>
<keyword evidence="2" id="KW-0805">Transcription regulation</keyword>
<keyword evidence="5" id="KW-0539">Nucleus</keyword>
<protein>
    <recommendedName>
        <fullName evidence="7">Zn(2)-C6 fungal-type domain-containing protein</fullName>
    </recommendedName>
</protein>
<dbReference type="GO" id="GO:0003677">
    <property type="term" value="F:DNA binding"/>
    <property type="evidence" value="ECO:0007669"/>
    <property type="project" value="UniProtKB-KW"/>
</dbReference>
<dbReference type="CDD" id="cd12148">
    <property type="entry name" value="fungal_TF_MHR"/>
    <property type="match status" value="1"/>
</dbReference>
<proteinExistence type="predicted"/>
<keyword evidence="6" id="KW-0812">Transmembrane</keyword>
<feature type="transmembrane region" description="Helical" evidence="6">
    <location>
        <begin position="235"/>
        <end position="257"/>
    </location>
</feature>
<dbReference type="SMART" id="SM00066">
    <property type="entry name" value="GAL4"/>
    <property type="match status" value="1"/>
</dbReference>
<evidence type="ECO:0000256" key="3">
    <source>
        <dbReference type="ARBA" id="ARBA00023125"/>
    </source>
</evidence>
<evidence type="ECO:0000256" key="2">
    <source>
        <dbReference type="ARBA" id="ARBA00023015"/>
    </source>
</evidence>
<evidence type="ECO:0000313" key="9">
    <source>
        <dbReference type="Proteomes" id="UP000249497"/>
    </source>
</evidence>
<dbReference type="InterPro" id="IPR036864">
    <property type="entry name" value="Zn2-C6_fun-type_DNA-bd_sf"/>
</dbReference>
<evidence type="ECO:0000256" key="6">
    <source>
        <dbReference type="SAM" id="Phobius"/>
    </source>
</evidence>